<feature type="region of interest" description="Disordered" evidence="1">
    <location>
        <begin position="1"/>
        <end position="74"/>
    </location>
</feature>
<gene>
    <name evidence="2" type="ORF">Cme02nite_00460</name>
</gene>
<dbReference type="Proteomes" id="UP000660339">
    <property type="component" value="Unassembled WGS sequence"/>
</dbReference>
<feature type="compositionally biased region" description="Basic and acidic residues" evidence="1">
    <location>
        <begin position="63"/>
        <end position="74"/>
    </location>
</feature>
<protein>
    <submittedName>
        <fullName evidence="2">Uncharacterized protein</fullName>
    </submittedName>
</protein>
<dbReference type="EMBL" id="BONJ01000001">
    <property type="protein sequence ID" value="GIG11714.1"/>
    <property type="molecule type" value="Genomic_DNA"/>
</dbReference>
<organism evidence="2 3">
    <name type="scientific">Catellatospora methionotrophica</name>
    <dbReference type="NCBI Taxonomy" id="121620"/>
    <lineage>
        <taxon>Bacteria</taxon>
        <taxon>Bacillati</taxon>
        <taxon>Actinomycetota</taxon>
        <taxon>Actinomycetes</taxon>
        <taxon>Micromonosporales</taxon>
        <taxon>Micromonosporaceae</taxon>
        <taxon>Catellatospora</taxon>
    </lineage>
</organism>
<feature type="compositionally biased region" description="Gly residues" evidence="1">
    <location>
        <begin position="14"/>
        <end position="29"/>
    </location>
</feature>
<accession>A0A8J3L578</accession>
<reference evidence="2" key="1">
    <citation type="submission" date="2021-01" db="EMBL/GenBank/DDBJ databases">
        <title>Whole genome shotgun sequence of Catellatospora methionotrophica NBRC 14553.</title>
        <authorList>
            <person name="Komaki H."/>
            <person name="Tamura T."/>
        </authorList>
    </citation>
    <scope>NUCLEOTIDE SEQUENCE</scope>
    <source>
        <strain evidence="2">NBRC 14553</strain>
    </source>
</reference>
<comment type="caution">
    <text evidence="2">The sequence shown here is derived from an EMBL/GenBank/DDBJ whole genome shotgun (WGS) entry which is preliminary data.</text>
</comment>
<feature type="compositionally biased region" description="Basic and acidic residues" evidence="1">
    <location>
        <begin position="1"/>
        <end position="10"/>
    </location>
</feature>
<sequence>MHVRRVDQVRDSLGGVGAGGVGERGPGGHGRQHTGQHRDGAGREQETGTGMPAGRIRHMHFSGGERRKARNTDHSGVRRVWLRAVDLDDADS</sequence>
<evidence type="ECO:0000313" key="2">
    <source>
        <dbReference type="EMBL" id="GIG11714.1"/>
    </source>
</evidence>
<proteinExistence type="predicted"/>
<keyword evidence="3" id="KW-1185">Reference proteome</keyword>
<evidence type="ECO:0000256" key="1">
    <source>
        <dbReference type="SAM" id="MobiDB-lite"/>
    </source>
</evidence>
<evidence type="ECO:0000313" key="3">
    <source>
        <dbReference type="Proteomes" id="UP000660339"/>
    </source>
</evidence>
<feature type="compositionally biased region" description="Basic and acidic residues" evidence="1">
    <location>
        <begin position="36"/>
        <end position="46"/>
    </location>
</feature>
<dbReference type="AlphaFoldDB" id="A0A8J3L578"/>
<name>A0A8J3L578_9ACTN</name>